<dbReference type="EMBL" id="CAWYQH010000141">
    <property type="protein sequence ID" value="CAK8693871.1"/>
    <property type="molecule type" value="Genomic_DNA"/>
</dbReference>
<evidence type="ECO:0000313" key="7">
    <source>
        <dbReference type="Proteomes" id="UP001642483"/>
    </source>
</evidence>
<evidence type="ECO:0000256" key="1">
    <source>
        <dbReference type="ARBA" id="ARBA00023157"/>
    </source>
</evidence>
<feature type="signal peptide" evidence="4">
    <location>
        <begin position="1"/>
        <end position="17"/>
    </location>
</feature>
<reference evidence="6 7" key="1">
    <citation type="submission" date="2024-02" db="EMBL/GenBank/DDBJ databases">
        <authorList>
            <person name="Daric V."/>
            <person name="Darras S."/>
        </authorList>
    </citation>
    <scope>NUCLEOTIDE SEQUENCE [LARGE SCALE GENOMIC DNA]</scope>
</reference>
<dbReference type="Gene3D" id="2.10.70.10">
    <property type="entry name" value="Complement Module, domain 1"/>
    <property type="match status" value="1"/>
</dbReference>
<evidence type="ECO:0000256" key="2">
    <source>
        <dbReference type="PROSITE-ProRule" id="PRU00059"/>
    </source>
</evidence>
<dbReference type="SUPFAM" id="SSF49854">
    <property type="entry name" value="Spermadhesin, CUB domain"/>
    <property type="match status" value="1"/>
</dbReference>
<dbReference type="PANTHER" id="PTHR24255">
    <property type="entry name" value="COMPLEMENT COMPONENT 1, S SUBCOMPONENT-RELATED"/>
    <property type="match status" value="1"/>
</dbReference>
<keyword evidence="1" id="KW-1015">Disulfide bond</keyword>
<evidence type="ECO:0000256" key="4">
    <source>
        <dbReference type="SAM" id="SignalP"/>
    </source>
</evidence>
<evidence type="ECO:0000259" key="5">
    <source>
        <dbReference type="PROSITE" id="PS01180"/>
    </source>
</evidence>
<dbReference type="Pfam" id="PF00431">
    <property type="entry name" value="CUB"/>
    <property type="match status" value="1"/>
</dbReference>
<dbReference type="InterPro" id="IPR035914">
    <property type="entry name" value="Sperma_CUB_dom_sf"/>
</dbReference>
<dbReference type="SMART" id="SM00042">
    <property type="entry name" value="CUB"/>
    <property type="match status" value="1"/>
</dbReference>
<evidence type="ECO:0000313" key="6">
    <source>
        <dbReference type="EMBL" id="CAK8693871.1"/>
    </source>
</evidence>
<protein>
    <recommendedName>
        <fullName evidence="5">CUB domain-containing protein</fullName>
    </recommendedName>
</protein>
<accession>A0ABP0GSD6</accession>
<feature type="chain" id="PRO_5046141172" description="CUB domain-containing protein" evidence="4">
    <location>
        <begin position="18"/>
        <end position="236"/>
    </location>
</feature>
<dbReference type="CDD" id="cd00041">
    <property type="entry name" value="CUB"/>
    <property type="match status" value="1"/>
</dbReference>
<name>A0ABP0GSD6_CLALP</name>
<keyword evidence="7" id="KW-1185">Reference proteome</keyword>
<sequence>MMTSALLKLTLIGLICAIAVSGSPEWHNDPDGGVIRSPNYPGNYPNNQNYAYVINAPKGYIVVLTMKSFITDDVNSLGDKTDYLKIYDGRKNQDPVGIDLYGTMTSPYRYISNNRRVRMKFISDANGTFPGFSMRYDVINRKSHCDLEGLAVDHGAIDFCNGTKARFATQCTIHCDDGYQLHGGAVTHCLHNYFTQVHCQLESPDQMQAGLDDVSNDVIKASKPRSPRLPEQLPRK</sequence>
<feature type="region of interest" description="Disordered" evidence="3">
    <location>
        <begin position="217"/>
        <end position="236"/>
    </location>
</feature>
<evidence type="ECO:0000256" key="3">
    <source>
        <dbReference type="SAM" id="MobiDB-lite"/>
    </source>
</evidence>
<feature type="domain" description="CUB" evidence="5">
    <location>
        <begin position="16"/>
        <end position="139"/>
    </location>
</feature>
<dbReference type="Gene3D" id="2.60.120.290">
    <property type="entry name" value="Spermadhesin, CUB domain"/>
    <property type="match status" value="1"/>
</dbReference>
<dbReference type="PROSITE" id="PS01180">
    <property type="entry name" value="CUB"/>
    <property type="match status" value="1"/>
</dbReference>
<dbReference type="InterPro" id="IPR000859">
    <property type="entry name" value="CUB_dom"/>
</dbReference>
<organism evidence="6 7">
    <name type="scientific">Clavelina lepadiformis</name>
    <name type="common">Light-bulb sea squirt</name>
    <name type="synonym">Ascidia lepadiformis</name>
    <dbReference type="NCBI Taxonomy" id="159417"/>
    <lineage>
        <taxon>Eukaryota</taxon>
        <taxon>Metazoa</taxon>
        <taxon>Chordata</taxon>
        <taxon>Tunicata</taxon>
        <taxon>Ascidiacea</taxon>
        <taxon>Aplousobranchia</taxon>
        <taxon>Clavelinidae</taxon>
        <taxon>Clavelina</taxon>
    </lineage>
</organism>
<comment type="caution">
    <text evidence="2">Lacks conserved residue(s) required for the propagation of feature annotation.</text>
</comment>
<comment type="caution">
    <text evidence="6">The sequence shown here is derived from an EMBL/GenBank/DDBJ whole genome shotgun (WGS) entry which is preliminary data.</text>
</comment>
<gene>
    <name evidence="6" type="ORF">CVLEPA_LOCUS27161</name>
</gene>
<proteinExistence type="predicted"/>
<dbReference type="Proteomes" id="UP001642483">
    <property type="component" value="Unassembled WGS sequence"/>
</dbReference>
<dbReference type="PANTHER" id="PTHR24255:SF31">
    <property type="entry name" value="CUBILIN-LIKE PROTEIN"/>
    <property type="match status" value="1"/>
</dbReference>
<keyword evidence="4" id="KW-0732">Signal</keyword>